<dbReference type="SUPFAM" id="SSF55174">
    <property type="entry name" value="Alpha-L RNA-binding motif"/>
    <property type="match status" value="1"/>
</dbReference>
<dbReference type="Gene3D" id="3.10.290.10">
    <property type="entry name" value="RNA-binding S4 domain"/>
    <property type="match status" value="1"/>
</dbReference>
<evidence type="ECO:0000256" key="4">
    <source>
        <dbReference type="PROSITE-ProRule" id="PRU00182"/>
    </source>
</evidence>
<keyword evidence="9" id="KW-1185">Reference proteome</keyword>
<dbReference type="PROSITE" id="PS01149">
    <property type="entry name" value="PSI_RSU"/>
    <property type="match status" value="1"/>
</dbReference>
<accession>A0ABY6WCQ7</accession>
<dbReference type="EC" id="5.4.99.-" evidence="5"/>
<dbReference type="Gene3D" id="3.30.70.1560">
    <property type="entry name" value="Alpha-L RNA-binding motif"/>
    <property type="match status" value="1"/>
</dbReference>
<proteinExistence type="inferred from homology"/>
<feature type="region of interest" description="Disordered" evidence="6">
    <location>
        <begin position="1"/>
        <end position="177"/>
    </location>
</feature>
<evidence type="ECO:0000259" key="7">
    <source>
        <dbReference type="SMART" id="SM00363"/>
    </source>
</evidence>
<feature type="domain" description="RNA-binding S4" evidence="7">
    <location>
        <begin position="224"/>
        <end position="285"/>
    </location>
</feature>
<name>A0ABY6WCQ7_9BURK</name>
<dbReference type="EMBL" id="CABPSG010000010">
    <property type="protein sequence ID" value="VVE27535.1"/>
    <property type="molecule type" value="Genomic_DNA"/>
</dbReference>
<feature type="compositionally biased region" description="Basic residues" evidence="6">
    <location>
        <begin position="33"/>
        <end position="49"/>
    </location>
</feature>
<feature type="compositionally biased region" description="Gly residues" evidence="6">
    <location>
        <begin position="543"/>
        <end position="570"/>
    </location>
</feature>
<dbReference type="PANTHER" id="PTHR47683:SF3">
    <property type="entry name" value="RIBOSOMAL LARGE SUBUNIT PSEUDOURIDINE SYNTHASE B"/>
    <property type="match status" value="1"/>
</dbReference>
<reference evidence="8 9" key="1">
    <citation type="submission" date="2019-08" db="EMBL/GenBank/DDBJ databases">
        <authorList>
            <person name="Peeters C."/>
        </authorList>
    </citation>
    <scope>NUCLEOTIDE SEQUENCE [LARGE SCALE GENOMIC DNA]</scope>
    <source>
        <strain evidence="8 9">LMG 31014</strain>
    </source>
</reference>
<dbReference type="RefSeq" id="WP_425494887.1">
    <property type="nucleotide sequence ID" value="NZ_CABPSG010000010.1"/>
</dbReference>
<evidence type="ECO:0000313" key="9">
    <source>
        <dbReference type="Proteomes" id="UP000405357"/>
    </source>
</evidence>
<dbReference type="InterPro" id="IPR002942">
    <property type="entry name" value="S4_RNA-bd"/>
</dbReference>
<keyword evidence="3 5" id="KW-0413">Isomerase</keyword>
<feature type="compositionally biased region" description="Basic and acidic residues" evidence="6">
    <location>
        <begin position="210"/>
        <end position="225"/>
    </location>
</feature>
<dbReference type="PROSITE" id="PS50889">
    <property type="entry name" value="S4"/>
    <property type="match status" value="1"/>
</dbReference>
<feature type="compositionally biased region" description="Gly residues" evidence="6">
    <location>
        <begin position="580"/>
        <end position="613"/>
    </location>
</feature>
<dbReference type="NCBIfam" id="TIGR00093">
    <property type="entry name" value="pseudouridine synthase"/>
    <property type="match status" value="1"/>
</dbReference>
<evidence type="ECO:0000256" key="3">
    <source>
        <dbReference type="ARBA" id="ARBA00023235"/>
    </source>
</evidence>
<sequence length="613" mass="63527">MKQIEESQDLHARDAGAEARAPEGEGGDEKASRRGLRRGPRSLIARRRAAQQSKRDGEEGGAGEVAASDAPRGEPHGDAPQAQALGADGAPSAAQGRGRNAAPRKPRSGKRDGASQSSQPAQSTQGDGSAANGHGTAPAGRTPQGAKGRGRKESTGGPRGGASVGGGKGGKGGKAAKGGDDDLFAFVTSGGFDSDESESDAKAAAKRGRRPADRRVLSPDDEAPKLHKVLAEAGMGSRREMEELILAGRVSVNAEPAHIGQRILPTDQVRINGKLVKRRITSKPPRVLLYHKPSGEIVSHSDPEGRASVFDRLPPMKTAKWLAVGRLDFNTEGLLILTTSGDLANRFMHPRYGIEREYAVRTVGQLSEASRQQLLRGIELDDGKANFLRLQDGGGEGSNHWYHVALTEGRNREVRRMFDAAGLMVSRLIRTRYGPLTLPRGLKRGRYEELDEAQVRSLFATVGMKMPGASSDDKGSVGGRGGKAGAPKEPRRQPDPMQTALGVFSREPGQSRRPRPNPLTAFVGPSGGYPGQAPSPRGEGRRFGGGNSTAGGSGFGGQSRGGSGGGGNGNVNGNRSRGGNRAGGSGGGAGGGGGGGGGGNQGSRGNRGGNRSR</sequence>
<comment type="caution">
    <text evidence="8">The sequence shown here is derived from an EMBL/GenBank/DDBJ whole genome shotgun (WGS) entry which is preliminary data.</text>
</comment>
<dbReference type="InterPro" id="IPR000748">
    <property type="entry name" value="PsdUridine_synth_RsuA/RluB/E/F"/>
</dbReference>
<feature type="region of interest" description="Disordered" evidence="6">
    <location>
        <begin position="464"/>
        <end position="613"/>
    </location>
</feature>
<protein>
    <recommendedName>
        <fullName evidence="5">Pseudouridine synthase</fullName>
        <ecNumber evidence="5">5.4.99.-</ecNumber>
    </recommendedName>
</protein>
<dbReference type="PANTHER" id="PTHR47683">
    <property type="entry name" value="PSEUDOURIDINE SYNTHASE FAMILY PROTEIN-RELATED"/>
    <property type="match status" value="1"/>
</dbReference>
<dbReference type="InterPro" id="IPR020103">
    <property type="entry name" value="PsdUridine_synth_cat_dom_sf"/>
</dbReference>
<feature type="region of interest" description="Disordered" evidence="6">
    <location>
        <begin position="190"/>
        <end position="226"/>
    </location>
</feature>
<organism evidence="8 9">
    <name type="scientific">Pandoraea soli</name>
    <dbReference type="NCBI Taxonomy" id="2508293"/>
    <lineage>
        <taxon>Bacteria</taxon>
        <taxon>Pseudomonadati</taxon>
        <taxon>Pseudomonadota</taxon>
        <taxon>Betaproteobacteria</taxon>
        <taxon>Burkholderiales</taxon>
        <taxon>Burkholderiaceae</taxon>
        <taxon>Pandoraea</taxon>
    </lineage>
</organism>
<dbReference type="InterPro" id="IPR006145">
    <property type="entry name" value="PsdUridine_synth_RsuA/RluA"/>
</dbReference>
<dbReference type="InterPro" id="IPR018496">
    <property type="entry name" value="PsdUridine_synth_RsuA/RluB_CS"/>
</dbReference>
<keyword evidence="2 4" id="KW-0694">RNA-binding</keyword>
<evidence type="ECO:0000256" key="5">
    <source>
        <dbReference type="RuleBase" id="RU003887"/>
    </source>
</evidence>
<dbReference type="Pfam" id="PF01479">
    <property type="entry name" value="S4"/>
    <property type="match status" value="1"/>
</dbReference>
<dbReference type="CDD" id="cd00165">
    <property type="entry name" value="S4"/>
    <property type="match status" value="1"/>
</dbReference>
<evidence type="ECO:0000256" key="1">
    <source>
        <dbReference type="ARBA" id="ARBA00008348"/>
    </source>
</evidence>
<dbReference type="CDD" id="cd02556">
    <property type="entry name" value="PseudoU_synth_RluB"/>
    <property type="match status" value="1"/>
</dbReference>
<dbReference type="InterPro" id="IPR042092">
    <property type="entry name" value="PsdUridine_s_RsuA/RluB/E/F_cat"/>
</dbReference>
<dbReference type="SUPFAM" id="SSF55120">
    <property type="entry name" value="Pseudouridine synthase"/>
    <property type="match status" value="1"/>
</dbReference>
<dbReference type="Proteomes" id="UP000405357">
    <property type="component" value="Unassembled WGS sequence"/>
</dbReference>
<evidence type="ECO:0000256" key="6">
    <source>
        <dbReference type="SAM" id="MobiDB-lite"/>
    </source>
</evidence>
<dbReference type="Gene3D" id="3.30.70.580">
    <property type="entry name" value="Pseudouridine synthase I, catalytic domain, N-terminal subdomain"/>
    <property type="match status" value="1"/>
</dbReference>
<dbReference type="InterPro" id="IPR020094">
    <property type="entry name" value="TruA/RsuA/RluB/E/F_N"/>
</dbReference>
<comment type="similarity">
    <text evidence="1 5">Belongs to the pseudouridine synthase RsuA family.</text>
</comment>
<dbReference type="InterPro" id="IPR036986">
    <property type="entry name" value="S4_RNA-bd_sf"/>
</dbReference>
<feature type="compositionally biased region" description="Low complexity" evidence="6">
    <location>
        <begin position="114"/>
        <end position="125"/>
    </location>
</feature>
<feature type="compositionally biased region" description="Basic and acidic residues" evidence="6">
    <location>
        <begin position="1"/>
        <end position="32"/>
    </location>
</feature>
<gene>
    <name evidence="8" type="ORF">PSO31014_03459</name>
</gene>
<feature type="compositionally biased region" description="Gly residues" evidence="6">
    <location>
        <begin position="157"/>
        <end position="176"/>
    </location>
</feature>
<dbReference type="InterPro" id="IPR050343">
    <property type="entry name" value="RsuA_PseudoU_synthase"/>
</dbReference>
<evidence type="ECO:0000256" key="2">
    <source>
        <dbReference type="ARBA" id="ARBA00022884"/>
    </source>
</evidence>
<dbReference type="SMART" id="SM00363">
    <property type="entry name" value="S4"/>
    <property type="match status" value="1"/>
</dbReference>
<dbReference type="Pfam" id="PF00849">
    <property type="entry name" value="PseudoU_synth_2"/>
    <property type="match status" value="1"/>
</dbReference>
<evidence type="ECO:0000313" key="8">
    <source>
        <dbReference type="EMBL" id="VVE27535.1"/>
    </source>
</evidence>